<dbReference type="EMBL" id="UEYP01000011">
    <property type="protein sequence ID" value="SSC64470.1"/>
    <property type="molecule type" value="Genomic_DNA"/>
</dbReference>
<dbReference type="AlphaFoldDB" id="A0A376A9X3"/>
<evidence type="ECO:0000313" key="1">
    <source>
        <dbReference type="EMBL" id="SSC64470.1"/>
    </source>
</evidence>
<sequence>MDDFAKLMTDAAGAAQGVRKEMETAFHAQAERWLNSMDVVKREEFEAVREMAIKARDENDILLKRIEALEAKLAAEGK</sequence>
<protein>
    <recommendedName>
        <fullName evidence="3">Accessory factor UbiK family protein</fullName>
    </recommendedName>
</protein>
<name>A0A376A9X3_9HYPH</name>
<accession>A0A376A9X3</accession>
<proteinExistence type="predicted"/>
<dbReference type="Pfam" id="PF04380">
    <property type="entry name" value="BMFP"/>
    <property type="match status" value="1"/>
</dbReference>
<gene>
    <name evidence="1" type="ORF">RHIZ70_178</name>
</gene>
<reference evidence="2" key="1">
    <citation type="submission" date="2018-07" db="EMBL/GenBank/DDBJ databases">
        <authorList>
            <person name="Peiro R."/>
            <person name="Begona"/>
            <person name="Cbmso G."/>
            <person name="Lopez M."/>
            <person name="Gonzalez S."/>
        </authorList>
    </citation>
    <scope>NUCLEOTIDE SEQUENCE [LARGE SCALE GENOMIC DNA]</scope>
</reference>
<evidence type="ECO:0008006" key="3">
    <source>
        <dbReference type="Google" id="ProtNLM"/>
    </source>
</evidence>
<dbReference type="InterPro" id="IPR007475">
    <property type="entry name" value="UbiK"/>
</dbReference>
<dbReference type="Proteomes" id="UP000254764">
    <property type="component" value="Unassembled WGS sequence"/>
</dbReference>
<dbReference type="STRING" id="1336235.GCA_000518785_00791"/>
<organism evidence="1 2">
    <name type="scientific">Ciceribacter selenitireducens ATCC BAA-1503</name>
    <dbReference type="NCBI Taxonomy" id="1336235"/>
    <lineage>
        <taxon>Bacteria</taxon>
        <taxon>Pseudomonadati</taxon>
        <taxon>Pseudomonadota</taxon>
        <taxon>Alphaproteobacteria</taxon>
        <taxon>Hyphomicrobiales</taxon>
        <taxon>Rhizobiaceae</taxon>
        <taxon>Ciceribacter</taxon>
    </lineage>
</organism>
<evidence type="ECO:0000313" key="2">
    <source>
        <dbReference type="Proteomes" id="UP000254764"/>
    </source>
</evidence>
<keyword evidence="2" id="KW-1185">Reference proteome</keyword>